<evidence type="ECO:0000313" key="4">
    <source>
        <dbReference type="Proteomes" id="UP000245124"/>
    </source>
</evidence>
<protein>
    <submittedName>
        <fullName evidence="3">Uncharacterized protein</fullName>
    </submittedName>
</protein>
<sequence length="318" mass="35731">MNTLISQGGRAITKFQVVDRINDIVWQAHQGSVAAIIQLLNEKLAKSGVRTRAIFSDGVLQLLCEAARIEQLEQSPLVEQIQQILDSIAPRHIRRVNINSRIVREQQLLWLKEIDSDRDNQLLWSQEITLIQPNLVKQLIADFTEAKAELGKPNFPRTQVSRPLVLINKEKHKNKPKKKILAAAGLCSLLLLSWVVYAQLGNNLSNLMQLQTSKSITPENTSQKKVQTPLSPAKNNISDPSDDQFSTAVRIANQASASGKTATVSTQWLEIAAKWQRASDLMSTVPKNHSRYQEAKIRTQLYKKYSEAAQKEADKIKS</sequence>
<dbReference type="AlphaFoldDB" id="A0A2R5FSW5"/>
<proteinExistence type="predicted"/>
<keyword evidence="2" id="KW-0812">Transmembrane</keyword>
<reference evidence="3 4" key="1">
    <citation type="submission" date="2017-06" db="EMBL/GenBank/DDBJ databases">
        <title>Genome sequencing of cyanobaciteial culture collection at National Institute for Environmental Studies (NIES).</title>
        <authorList>
            <person name="Hirose Y."/>
            <person name="Shimura Y."/>
            <person name="Fujisawa T."/>
            <person name="Nakamura Y."/>
            <person name="Kawachi M."/>
        </authorList>
    </citation>
    <scope>NUCLEOTIDE SEQUENCE [LARGE SCALE GENOMIC DNA]</scope>
    <source>
        <strain evidence="3 4">NIES-4072</strain>
    </source>
</reference>
<organism evidence="3 4">
    <name type="scientific">Nostoc commune NIES-4072</name>
    <dbReference type="NCBI Taxonomy" id="2005467"/>
    <lineage>
        <taxon>Bacteria</taxon>
        <taxon>Bacillati</taxon>
        <taxon>Cyanobacteriota</taxon>
        <taxon>Cyanophyceae</taxon>
        <taxon>Nostocales</taxon>
        <taxon>Nostocaceae</taxon>
        <taxon>Nostoc</taxon>
    </lineage>
</organism>
<evidence type="ECO:0000256" key="2">
    <source>
        <dbReference type="SAM" id="Phobius"/>
    </source>
</evidence>
<keyword evidence="4" id="KW-1185">Reference proteome</keyword>
<comment type="caution">
    <text evidence="3">The sequence shown here is derived from an EMBL/GenBank/DDBJ whole genome shotgun (WGS) entry which is preliminary data.</text>
</comment>
<keyword evidence="2" id="KW-0472">Membrane</keyword>
<evidence type="ECO:0000256" key="1">
    <source>
        <dbReference type="SAM" id="MobiDB-lite"/>
    </source>
</evidence>
<keyword evidence="2" id="KW-1133">Transmembrane helix</keyword>
<dbReference type="RefSeq" id="WP_109011677.1">
    <property type="nucleotide sequence ID" value="NZ_BDUD01000001.1"/>
</dbReference>
<name>A0A2R5FSW5_NOSCO</name>
<dbReference type="EMBL" id="BDUD01000001">
    <property type="protein sequence ID" value="GBG21840.1"/>
    <property type="molecule type" value="Genomic_DNA"/>
</dbReference>
<feature type="region of interest" description="Disordered" evidence="1">
    <location>
        <begin position="217"/>
        <end position="241"/>
    </location>
</feature>
<dbReference type="Proteomes" id="UP000245124">
    <property type="component" value="Unassembled WGS sequence"/>
</dbReference>
<feature type="transmembrane region" description="Helical" evidence="2">
    <location>
        <begin position="180"/>
        <end position="200"/>
    </location>
</feature>
<gene>
    <name evidence="3" type="ORF">NIES4072_55290</name>
</gene>
<evidence type="ECO:0000313" key="3">
    <source>
        <dbReference type="EMBL" id="GBG21840.1"/>
    </source>
</evidence>
<dbReference type="OrthoDB" id="494800at2"/>
<accession>A0A2R5FSW5</accession>